<dbReference type="SUPFAM" id="SSF48208">
    <property type="entry name" value="Six-hairpin glycosidases"/>
    <property type="match status" value="1"/>
</dbReference>
<dbReference type="InterPro" id="IPR032788">
    <property type="entry name" value="AGL_central"/>
</dbReference>
<evidence type="ECO:0000259" key="2">
    <source>
        <dbReference type="Pfam" id="PF14701"/>
    </source>
</evidence>
<dbReference type="GO" id="GO:0005980">
    <property type="term" value="P:glycogen catabolic process"/>
    <property type="evidence" value="ECO:0007669"/>
    <property type="project" value="InterPro"/>
</dbReference>
<dbReference type="Pfam" id="PF14702">
    <property type="entry name" value="hGDE_central"/>
    <property type="match status" value="1"/>
</dbReference>
<organism evidence="4 5">
    <name type="scientific">Oopsacas minuta</name>
    <dbReference type="NCBI Taxonomy" id="111878"/>
    <lineage>
        <taxon>Eukaryota</taxon>
        <taxon>Metazoa</taxon>
        <taxon>Porifera</taxon>
        <taxon>Hexactinellida</taxon>
        <taxon>Hexasterophora</taxon>
        <taxon>Lyssacinosida</taxon>
        <taxon>Leucopsacidae</taxon>
        <taxon>Oopsacas</taxon>
    </lineage>
</organism>
<dbReference type="EMBL" id="JAKMXF010000347">
    <property type="protein sequence ID" value="KAI6647043.1"/>
    <property type="molecule type" value="Genomic_DNA"/>
</dbReference>
<dbReference type="InterPro" id="IPR032792">
    <property type="entry name" value="AGL_glucanoTrfase"/>
</dbReference>
<dbReference type="Pfam" id="PF14701">
    <property type="entry name" value="hDGE_amylase"/>
    <property type="match status" value="1"/>
</dbReference>
<dbReference type="InterPro" id="IPR010401">
    <property type="entry name" value="AGL/Gdb1"/>
</dbReference>
<dbReference type="InterPro" id="IPR012341">
    <property type="entry name" value="6hp_glycosidase-like_sf"/>
</dbReference>
<dbReference type="GO" id="GO:0004135">
    <property type="term" value="F:amylo-alpha-1,6-glucosidase activity"/>
    <property type="evidence" value="ECO:0007669"/>
    <property type="project" value="InterPro"/>
</dbReference>
<evidence type="ECO:0008006" key="6">
    <source>
        <dbReference type="Google" id="ProtNLM"/>
    </source>
</evidence>
<evidence type="ECO:0000313" key="5">
    <source>
        <dbReference type="Proteomes" id="UP001165289"/>
    </source>
</evidence>
<name>A0AAV7JE26_9METZ</name>
<sequence>MSQIRYQKEIRLPPASESLESNFYNCKYGCELIFKLHPLLIARQIHFSTNYPVNSDSTTFSREKYYDVPWMSTQKTFKEFDPDRSISINVDKPGTFCFLYTWISVEGISIEKKGYFIVEPKTNIPINSITLQTYIVRCLGTLEDWKPRLCLSKYCNYNAIHLTPVQERGNSDSAYSIKDHLKLHPNIISPEVQAKLSGSANIKIDNTICSDFSYEIDKGHMVLEEALRNVSSEWGLMRVTDLVWNHCSYDCVWLRDHPDAGYNLCNSLHLIPAYVVDRELANLSKEIGIASHEDTYGVTRVVSKDDAQGYKNSLEKLLTKLLPERTKLEEYLQVDVDKVYTSVYDKLQTTEYSKIGESKDKLYPINKTFVRHAAWIDEDLALQIFFGGLDNSSSAGKIESCLANFKKSLLQMNAESQHSMENYLNDSITASMNRFDWRFLDKSGPSLTYISEDTPITPEYFFHLDGHIWLTDEQIEDKEQAKKVLIHNGYVIDWNPVLNIAGPESNVYLRRDVEVWGDSCKLNYGDKPADNPWLWEYMRHYTILMARMFDGFRIDNCHNTPIHVAEYYLDEARLVNPNLLVIAELFTNSLEKDSLFINRMGLNLLIREAIHTYRPYDLCSHIYKFGGELFIGSMLQQITLPSKGDTPLAIFYDVTHDNENIIEKHTVFDVVPTTAIISMSTCPTGSCRGYDELIPHHIHIVREKRLYSNYKEDEFSFGIFKIKRELNRLHSSMVSEGYTEMYIDSLTDTVLSVTRHNPNTLDSYILITHTCFSEPEAQYKPTKQDKHKQFPIPSLTLEGQVADIVLEAFIKQDTSISYEKDKDNINGLSGYIPFIQSNINQNRSKLVKVIAKLGDPQVKIEFVDFPPGAVIIMSIKPRQEAISAANGLRGLAAFQQLNRVARAQYVEGMNARNTFDSELSKLSLLDFNFLLYHSEAEEMELGGDLYEIPGYGKTVYAGLQGVVSILDNIRRTNELGHPLCNNIRDGNWMLEFIAKRLKRRSSLAAISKILLNSCIQLDKIPRSLKPSYFDLIISSLYGMIISHCLKLFSPFVQEGNSLVRNLALCSVQLVSDCKSAPLPIHNTKNASEIPTGSLAAGLPHFTTGNMRCWGRDTFISLRGILIVTGRVAEARQHILSYASTIRHGMIPNLLGAGERSRYNCRDAPWWFIESIRYLTKYTGDNDILKEKITRVFVDDDSEAFGETKEETLIEIIQEILSRHCDGIHFKERNAGVELDRDMTDEGFHIEAYVDLNTGFVCGGSEYNCGTWMDKMGSSEQAGNKGKPATPRDGSAIELVALCRSVVSWLSYLYAEGIYPYEGVEVRAGLSGERVTMSFKVWAEKIRNNFEDKFWIPQDKEEAKKKEGENKDYIHKTGIYKDTLGASQKWTDYQLRPNFPIAMVVAPDLFDSDNARLAIEQANESLLGPLGMRTLDREDWAYRGNYLMNDSDDYNTAFGFNYHQGPEWLWLTGFYLQAVLTFCSREDIVSSVYEVLSRVYDCLLNSEWKGLPELTNENGINCESSCPTQAWSIATFLDTLYAIHCNKGGML</sequence>
<dbReference type="Gene3D" id="3.20.20.80">
    <property type="entry name" value="Glycosidases"/>
    <property type="match status" value="2"/>
</dbReference>
<dbReference type="GO" id="GO:0004134">
    <property type="term" value="F:4-alpha-glucanotransferase activity"/>
    <property type="evidence" value="ECO:0007669"/>
    <property type="project" value="InterPro"/>
</dbReference>
<dbReference type="PANTHER" id="PTHR10569">
    <property type="entry name" value="GLYCOGEN DEBRANCHING ENZYME"/>
    <property type="match status" value="1"/>
</dbReference>
<feature type="domain" description="Glycogen debranching enzyme C-terminal" evidence="1">
    <location>
        <begin position="1088"/>
        <end position="1532"/>
    </location>
</feature>
<dbReference type="Gene3D" id="1.50.10.10">
    <property type="match status" value="2"/>
</dbReference>
<gene>
    <name evidence="4" type="ORF">LOD99_8967</name>
</gene>
<reference evidence="4 5" key="1">
    <citation type="journal article" date="2023" name="BMC Biol.">
        <title>The compact genome of the sponge Oopsacas minuta (Hexactinellida) is lacking key metazoan core genes.</title>
        <authorList>
            <person name="Santini S."/>
            <person name="Schenkelaars Q."/>
            <person name="Jourda C."/>
            <person name="Duchesne M."/>
            <person name="Belahbib H."/>
            <person name="Rocher C."/>
            <person name="Selva M."/>
            <person name="Riesgo A."/>
            <person name="Vervoort M."/>
            <person name="Leys S.P."/>
            <person name="Kodjabachian L."/>
            <person name="Le Bivic A."/>
            <person name="Borchiellini C."/>
            <person name="Claverie J.M."/>
            <person name="Renard E."/>
        </authorList>
    </citation>
    <scope>NUCLEOTIDE SEQUENCE [LARGE SCALE GENOMIC DNA]</scope>
    <source>
        <strain evidence="4">SPO-2</strain>
    </source>
</reference>
<dbReference type="InterPro" id="IPR008928">
    <property type="entry name" value="6-hairpin_glycosidase_sf"/>
</dbReference>
<proteinExistence type="predicted"/>
<comment type="caution">
    <text evidence="4">The sequence shown here is derived from an EMBL/GenBank/DDBJ whole genome shotgun (WGS) entry which is preliminary data.</text>
</comment>
<dbReference type="InterPro" id="IPR017853">
    <property type="entry name" value="GH"/>
</dbReference>
<evidence type="ECO:0000259" key="1">
    <source>
        <dbReference type="Pfam" id="PF06202"/>
    </source>
</evidence>
<evidence type="ECO:0000259" key="3">
    <source>
        <dbReference type="Pfam" id="PF14702"/>
    </source>
</evidence>
<keyword evidence="5" id="KW-1185">Reference proteome</keyword>
<dbReference type="SUPFAM" id="SSF51445">
    <property type="entry name" value="(Trans)glycosidases"/>
    <property type="match status" value="1"/>
</dbReference>
<accession>A0AAV7JE26</accession>
<protein>
    <recommendedName>
        <fullName evidence="6">4-alpha-glucanotransferase</fullName>
    </recommendedName>
</protein>
<dbReference type="PANTHER" id="PTHR10569:SF2">
    <property type="entry name" value="GLYCOGEN DEBRANCHING ENZYME"/>
    <property type="match status" value="1"/>
</dbReference>
<dbReference type="Proteomes" id="UP001165289">
    <property type="component" value="Unassembled WGS sequence"/>
</dbReference>
<feature type="domain" description="Glycogen debranching enzyme glucanotransferase" evidence="2">
    <location>
        <begin position="123"/>
        <end position="579"/>
    </location>
</feature>
<dbReference type="Pfam" id="PF06202">
    <property type="entry name" value="GDE_C"/>
    <property type="match status" value="1"/>
</dbReference>
<dbReference type="InterPro" id="IPR032790">
    <property type="entry name" value="GDE_C"/>
</dbReference>
<evidence type="ECO:0000313" key="4">
    <source>
        <dbReference type="EMBL" id="KAI6647043.1"/>
    </source>
</evidence>
<feature type="domain" description="Glycogen debranching enzyme central" evidence="3">
    <location>
        <begin position="718"/>
        <end position="997"/>
    </location>
</feature>